<reference evidence="11" key="2">
    <citation type="submission" date="2021-01" db="UniProtKB">
        <authorList>
            <consortium name="EnsemblPlants"/>
        </authorList>
    </citation>
    <scope>IDENTIFICATION</scope>
</reference>
<evidence type="ECO:0000256" key="3">
    <source>
        <dbReference type="ARBA" id="ARBA00022679"/>
    </source>
</evidence>
<name>A0A7N2L2V6_QUELO</name>
<dbReference type="AlphaFoldDB" id="A0A7N2L2V6"/>
<dbReference type="SUPFAM" id="SSF56112">
    <property type="entry name" value="Protein kinase-like (PK-like)"/>
    <property type="match status" value="1"/>
</dbReference>
<keyword evidence="12" id="KW-1185">Reference proteome</keyword>
<dbReference type="Proteomes" id="UP000594261">
    <property type="component" value="Chromosome 2"/>
</dbReference>
<dbReference type="InterPro" id="IPR017441">
    <property type="entry name" value="Protein_kinase_ATP_BS"/>
</dbReference>
<dbReference type="GO" id="GO:0004674">
    <property type="term" value="F:protein serine/threonine kinase activity"/>
    <property type="evidence" value="ECO:0007669"/>
    <property type="project" value="UniProtKB-KW"/>
</dbReference>
<dbReference type="InterPro" id="IPR000719">
    <property type="entry name" value="Prot_kinase_dom"/>
</dbReference>
<dbReference type="Pfam" id="PF00069">
    <property type="entry name" value="Pkinase"/>
    <property type="match status" value="1"/>
</dbReference>
<proteinExistence type="predicted"/>
<dbReference type="PANTHER" id="PTHR44899">
    <property type="entry name" value="CAMK FAMILY PROTEIN KINASE"/>
    <property type="match status" value="1"/>
</dbReference>
<protein>
    <recommendedName>
        <fullName evidence="1">non-specific serine/threonine protein kinase</fullName>
        <ecNumber evidence="1">2.7.11.1</ecNumber>
    </recommendedName>
</protein>
<evidence type="ECO:0000256" key="2">
    <source>
        <dbReference type="ARBA" id="ARBA00022527"/>
    </source>
</evidence>
<organism evidence="11 12">
    <name type="scientific">Quercus lobata</name>
    <name type="common">Valley oak</name>
    <dbReference type="NCBI Taxonomy" id="97700"/>
    <lineage>
        <taxon>Eukaryota</taxon>
        <taxon>Viridiplantae</taxon>
        <taxon>Streptophyta</taxon>
        <taxon>Embryophyta</taxon>
        <taxon>Tracheophyta</taxon>
        <taxon>Spermatophyta</taxon>
        <taxon>Magnoliopsida</taxon>
        <taxon>eudicotyledons</taxon>
        <taxon>Gunneridae</taxon>
        <taxon>Pentapetalae</taxon>
        <taxon>rosids</taxon>
        <taxon>fabids</taxon>
        <taxon>Fagales</taxon>
        <taxon>Fagaceae</taxon>
        <taxon>Quercus</taxon>
    </lineage>
</organism>
<keyword evidence="6 9" id="KW-0067">ATP-binding</keyword>
<comment type="catalytic activity">
    <reaction evidence="7">
        <text>L-threonyl-[protein] + ATP = O-phospho-L-threonyl-[protein] + ADP + H(+)</text>
        <dbReference type="Rhea" id="RHEA:46608"/>
        <dbReference type="Rhea" id="RHEA-COMP:11060"/>
        <dbReference type="Rhea" id="RHEA-COMP:11605"/>
        <dbReference type="ChEBI" id="CHEBI:15378"/>
        <dbReference type="ChEBI" id="CHEBI:30013"/>
        <dbReference type="ChEBI" id="CHEBI:30616"/>
        <dbReference type="ChEBI" id="CHEBI:61977"/>
        <dbReference type="ChEBI" id="CHEBI:456216"/>
        <dbReference type="EC" id="2.7.11.1"/>
    </reaction>
</comment>
<evidence type="ECO:0000256" key="7">
    <source>
        <dbReference type="ARBA" id="ARBA00047899"/>
    </source>
</evidence>
<dbReference type="InterPro" id="IPR051131">
    <property type="entry name" value="NEK_Ser/Thr_kinase_NIMA"/>
</dbReference>
<dbReference type="GO" id="GO:0005524">
    <property type="term" value="F:ATP binding"/>
    <property type="evidence" value="ECO:0007669"/>
    <property type="project" value="UniProtKB-UniRule"/>
</dbReference>
<reference evidence="12" key="1">
    <citation type="journal article" date="2016" name="G3 (Bethesda)">
        <title>First Draft Assembly and Annotation of the Genome of a California Endemic Oak Quercus lobata Nee (Fagaceae).</title>
        <authorList>
            <person name="Sork V.L."/>
            <person name="Fitz-Gibbon S.T."/>
            <person name="Puiu D."/>
            <person name="Crepeau M."/>
            <person name="Gugger P.F."/>
            <person name="Sherman R."/>
            <person name="Stevens K."/>
            <person name="Langley C.H."/>
            <person name="Pellegrini M."/>
            <person name="Salzberg S.L."/>
        </authorList>
    </citation>
    <scope>NUCLEOTIDE SEQUENCE [LARGE SCALE GENOMIC DNA]</scope>
    <source>
        <strain evidence="12">cv. SW786</strain>
    </source>
</reference>
<keyword evidence="2" id="KW-0723">Serine/threonine-protein kinase</keyword>
<evidence type="ECO:0000259" key="10">
    <source>
        <dbReference type="PROSITE" id="PS50011"/>
    </source>
</evidence>
<evidence type="ECO:0000313" key="12">
    <source>
        <dbReference type="Proteomes" id="UP000594261"/>
    </source>
</evidence>
<dbReference type="InterPro" id="IPR011009">
    <property type="entry name" value="Kinase-like_dom_sf"/>
</dbReference>
<sequence>MEMYKQVIYLGYGSFGEVWLVENKKTTELFAMKCIQCGQQIDNYVAREIIIQKSLYHPNVIQFKEWCGDCPLKVASTIYMLSVVSHWDIRFSSPVQYWELESLVNFVDLIYNKSVRGEGIDTLCWSPAMSWSFELREYYHSLSSSNGMLFPWKSDWRSKVPSRVAFFYWIAALGKI</sequence>
<evidence type="ECO:0000256" key="9">
    <source>
        <dbReference type="PROSITE-ProRule" id="PRU10141"/>
    </source>
</evidence>
<comment type="catalytic activity">
    <reaction evidence="8">
        <text>L-seryl-[protein] + ATP = O-phospho-L-seryl-[protein] + ADP + H(+)</text>
        <dbReference type="Rhea" id="RHEA:17989"/>
        <dbReference type="Rhea" id="RHEA-COMP:9863"/>
        <dbReference type="Rhea" id="RHEA-COMP:11604"/>
        <dbReference type="ChEBI" id="CHEBI:15378"/>
        <dbReference type="ChEBI" id="CHEBI:29999"/>
        <dbReference type="ChEBI" id="CHEBI:30616"/>
        <dbReference type="ChEBI" id="CHEBI:83421"/>
        <dbReference type="ChEBI" id="CHEBI:456216"/>
        <dbReference type="EC" id="2.7.11.1"/>
    </reaction>
</comment>
<evidence type="ECO:0000256" key="1">
    <source>
        <dbReference type="ARBA" id="ARBA00012513"/>
    </source>
</evidence>
<evidence type="ECO:0000256" key="8">
    <source>
        <dbReference type="ARBA" id="ARBA00048679"/>
    </source>
</evidence>
<feature type="domain" description="Protein kinase" evidence="10">
    <location>
        <begin position="4"/>
        <end position="176"/>
    </location>
</feature>
<evidence type="ECO:0000256" key="5">
    <source>
        <dbReference type="ARBA" id="ARBA00022777"/>
    </source>
</evidence>
<evidence type="ECO:0000256" key="6">
    <source>
        <dbReference type="ARBA" id="ARBA00022840"/>
    </source>
</evidence>
<keyword evidence="5" id="KW-0418">Kinase</keyword>
<keyword evidence="4 9" id="KW-0547">Nucleotide-binding</keyword>
<dbReference type="EC" id="2.7.11.1" evidence="1"/>
<dbReference type="InParanoid" id="A0A7N2L2V6"/>
<evidence type="ECO:0000256" key="4">
    <source>
        <dbReference type="ARBA" id="ARBA00022741"/>
    </source>
</evidence>
<dbReference type="PROSITE" id="PS50011">
    <property type="entry name" value="PROTEIN_KINASE_DOM"/>
    <property type="match status" value="1"/>
</dbReference>
<dbReference type="PROSITE" id="PS00107">
    <property type="entry name" value="PROTEIN_KINASE_ATP"/>
    <property type="match status" value="1"/>
</dbReference>
<evidence type="ECO:0000313" key="11">
    <source>
        <dbReference type="EnsemblPlants" id="QL02p096998:mrna"/>
    </source>
</evidence>
<dbReference type="Gramene" id="QL02p096998:mrna">
    <property type="protein sequence ID" value="QL02p096998:mrna"/>
    <property type="gene ID" value="QL02p096998"/>
</dbReference>
<dbReference type="EnsemblPlants" id="QL02p096998:mrna">
    <property type="protein sequence ID" value="QL02p096998:mrna"/>
    <property type="gene ID" value="QL02p096998"/>
</dbReference>
<dbReference type="Gene3D" id="3.30.200.20">
    <property type="entry name" value="Phosphorylase Kinase, domain 1"/>
    <property type="match status" value="1"/>
</dbReference>
<accession>A0A7N2L2V6</accession>
<dbReference type="PANTHER" id="PTHR44899:SF3">
    <property type="entry name" value="SERINE_THREONINE-PROTEIN KINASE NEK1"/>
    <property type="match status" value="1"/>
</dbReference>
<keyword evidence="3" id="KW-0808">Transferase</keyword>
<feature type="binding site" evidence="9">
    <location>
        <position position="33"/>
    </location>
    <ligand>
        <name>ATP</name>
        <dbReference type="ChEBI" id="CHEBI:30616"/>
    </ligand>
</feature>